<evidence type="ECO:0000313" key="1">
    <source>
        <dbReference type="EMBL" id="RRJ83794.1"/>
    </source>
</evidence>
<evidence type="ECO:0000313" key="2">
    <source>
        <dbReference type="Proteomes" id="UP000280792"/>
    </source>
</evidence>
<reference evidence="1 2" key="2">
    <citation type="submission" date="2018-12" db="EMBL/GenBank/DDBJ databases">
        <title>Simiduia agarivorans gen. nov., sp. nov., a marine, agarolytic bacterium isolated from shallow coastal water from Keelung, Taiwan.</title>
        <authorList>
            <person name="Shieh W.Y."/>
        </authorList>
    </citation>
    <scope>NUCLEOTIDE SEQUENCE [LARGE SCALE GENOMIC DNA]</scope>
    <source>
        <strain evidence="1 2">GTF-13</strain>
    </source>
</reference>
<accession>A0A3P3VMZ0</accession>
<keyword evidence="2" id="KW-1185">Reference proteome</keyword>
<dbReference type="Proteomes" id="UP000280792">
    <property type="component" value="Unassembled WGS sequence"/>
</dbReference>
<evidence type="ECO:0008006" key="3">
    <source>
        <dbReference type="Google" id="ProtNLM"/>
    </source>
</evidence>
<dbReference type="AlphaFoldDB" id="A0A3P3VMZ0"/>
<proteinExistence type="predicted"/>
<dbReference type="EMBL" id="QWEZ01000001">
    <property type="protein sequence ID" value="RRJ83794.1"/>
    <property type="molecule type" value="Genomic_DNA"/>
</dbReference>
<dbReference type="NCBIfam" id="NF033691">
    <property type="entry name" value="immunity_MafI"/>
    <property type="match status" value="1"/>
</dbReference>
<name>A0A3P3VMZ0_9GAMM</name>
<dbReference type="InterPro" id="IPR047880">
    <property type="entry name" value="MafI-like"/>
</dbReference>
<organism evidence="1 2">
    <name type="scientific">Aestuariirhabdus litorea</name>
    <dbReference type="NCBI Taxonomy" id="2528527"/>
    <lineage>
        <taxon>Bacteria</taxon>
        <taxon>Pseudomonadati</taxon>
        <taxon>Pseudomonadota</taxon>
        <taxon>Gammaproteobacteria</taxon>
        <taxon>Oceanospirillales</taxon>
        <taxon>Aestuariirhabdaceae</taxon>
        <taxon>Aestuariirhabdus</taxon>
    </lineage>
</organism>
<reference evidence="1 2" key="1">
    <citation type="submission" date="2018-08" db="EMBL/GenBank/DDBJ databases">
        <authorList>
            <person name="Khan S.A."/>
        </authorList>
    </citation>
    <scope>NUCLEOTIDE SEQUENCE [LARGE SCALE GENOMIC DNA]</scope>
    <source>
        <strain evidence="1 2">GTF-13</strain>
    </source>
</reference>
<sequence length="87" mass="9706">MVSIQKHNLELSKQAYAAVAHKLKEGARIEIYGYIYKFNEWGLGVEALVDFLVEEDVELSSTEMEALSKAAESMQIDRGIKSIKVSG</sequence>
<gene>
    <name evidence="1" type="ORF">D0544_01340</name>
</gene>
<comment type="caution">
    <text evidence="1">The sequence shown here is derived from an EMBL/GenBank/DDBJ whole genome shotgun (WGS) entry which is preliminary data.</text>
</comment>
<protein>
    <recommendedName>
        <fullName evidence="3">MafI family immunity protein</fullName>
    </recommendedName>
</protein>
<dbReference type="RefSeq" id="WP_125014106.1">
    <property type="nucleotide sequence ID" value="NZ_QWEZ01000001.1"/>
</dbReference>